<dbReference type="Gene3D" id="3.30.70.1820">
    <property type="entry name" value="L1 transposable element, RRM domain"/>
    <property type="match status" value="1"/>
</dbReference>
<dbReference type="Proteomes" id="UP001529510">
    <property type="component" value="Unassembled WGS sequence"/>
</dbReference>
<accession>A0ABD0MEB4</accession>
<evidence type="ECO:0000313" key="5">
    <source>
        <dbReference type="Proteomes" id="UP001529510"/>
    </source>
</evidence>
<dbReference type="SUPFAM" id="SSF57997">
    <property type="entry name" value="Tropomyosin"/>
    <property type="match status" value="1"/>
</dbReference>
<feature type="domain" description="L1 transposable element RRM" evidence="3">
    <location>
        <begin position="116"/>
        <end position="205"/>
    </location>
</feature>
<feature type="compositionally biased region" description="Basic residues" evidence="2">
    <location>
        <begin position="1"/>
        <end position="10"/>
    </location>
</feature>
<reference evidence="4 5" key="1">
    <citation type="submission" date="2024-05" db="EMBL/GenBank/DDBJ databases">
        <title>Genome sequencing and assembly of Indian major carp, Cirrhinus mrigala (Hamilton, 1822).</title>
        <authorList>
            <person name="Mohindra V."/>
            <person name="Chowdhury L.M."/>
            <person name="Lal K."/>
            <person name="Jena J.K."/>
        </authorList>
    </citation>
    <scope>NUCLEOTIDE SEQUENCE [LARGE SCALE GENOMIC DNA]</scope>
    <source>
        <strain evidence="4">CM1030</strain>
        <tissue evidence="4">Blood</tissue>
    </source>
</reference>
<evidence type="ECO:0000256" key="2">
    <source>
        <dbReference type="SAM" id="MobiDB-lite"/>
    </source>
</evidence>
<feature type="region of interest" description="Disordered" evidence="2">
    <location>
        <begin position="1"/>
        <end position="34"/>
    </location>
</feature>
<dbReference type="Pfam" id="PF02994">
    <property type="entry name" value="Transposase_22"/>
    <property type="match status" value="1"/>
</dbReference>
<keyword evidence="1" id="KW-0175">Coiled coil</keyword>
<dbReference type="EMBL" id="JAMKFB020000831">
    <property type="protein sequence ID" value="KAL0147021.1"/>
    <property type="molecule type" value="Genomic_DNA"/>
</dbReference>
<name>A0ABD0MEB4_CIRMR</name>
<dbReference type="InterPro" id="IPR043636">
    <property type="entry name" value="L1_RRM_dom"/>
</dbReference>
<gene>
    <name evidence="4" type="ORF">M9458_057545</name>
</gene>
<feature type="compositionally biased region" description="Polar residues" evidence="2">
    <location>
        <begin position="18"/>
        <end position="28"/>
    </location>
</feature>
<evidence type="ECO:0000313" key="4">
    <source>
        <dbReference type="EMBL" id="KAL0147021.1"/>
    </source>
</evidence>
<dbReference type="InterPro" id="IPR004244">
    <property type="entry name" value="Transposase_22"/>
</dbReference>
<dbReference type="AlphaFoldDB" id="A0ABD0MEB4"/>
<protein>
    <recommendedName>
        <fullName evidence="3">L1 transposable element RRM domain-containing protein</fullName>
    </recommendedName>
</protein>
<keyword evidence="5" id="KW-1185">Reference proteome</keyword>
<evidence type="ECO:0000259" key="3">
    <source>
        <dbReference type="Pfam" id="PF02994"/>
    </source>
</evidence>
<organism evidence="4 5">
    <name type="scientific">Cirrhinus mrigala</name>
    <name type="common">Mrigala</name>
    <dbReference type="NCBI Taxonomy" id="683832"/>
    <lineage>
        <taxon>Eukaryota</taxon>
        <taxon>Metazoa</taxon>
        <taxon>Chordata</taxon>
        <taxon>Craniata</taxon>
        <taxon>Vertebrata</taxon>
        <taxon>Euteleostomi</taxon>
        <taxon>Actinopterygii</taxon>
        <taxon>Neopterygii</taxon>
        <taxon>Teleostei</taxon>
        <taxon>Ostariophysi</taxon>
        <taxon>Cypriniformes</taxon>
        <taxon>Cyprinidae</taxon>
        <taxon>Labeoninae</taxon>
        <taxon>Labeonini</taxon>
        <taxon>Cirrhinus</taxon>
    </lineage>
</organism>
<sequence length="237" mass="27289">MEKRGRPRKNATKDDENNPNVHEQNTASGDGALEGEQISLAKILNEIKDFRQDSHKQLQDIKEELNKSNKRIEEAENRIDEAETRIQNTEEVLEEMIRLTEQFEARLNDQEGRARRSNIRIYGVPEKAEANSSDFISFLEDLLKSTLDLNPPVDLQIERAHRALTPTPSAEAKPRSIIAKFLNYRTKELVIKTAWEKKVVEWKGCSTLKARDRYGEKSTPPLQKCPVVILWYCNSTT</sequence>
<proteinExistence type="predicted"/>
<dbReference type="PANTHER" id="PTHR11505">
    <property type="entry name" value="L1 TRANSPOSABLE ELEMENT-RELATED"/>
    <property type="match status" value="1"/>
</dbReference>
<evidence type="ECO:0000256" key="1">
    <source>
        <dbReference type="SAM" id="Coils"/>
    </source>
</evidence>
<feature type="coiled-coil region" evidence="1">
    <location>
        <begin position="51"/>
        <end position="113"/>
    </location>
</feature>
<comment type="caution">
    <text evidence="4">The sequence shown here is derived from an EMBL/GenBank/DDBJ whole genome shotgun (WGS) entry which is preliminary data.</text>
</comment>